<accession>A0ABP9FJP0</accession>
<dbReference type="InterPro" id="IPR052550">
    <property type="entry name" value="Pyrimidine_5'-ntase_YjjG"/>
</dbReference>
<dbReference type="Pfam" id="PF00702">
    <property type="entry name" value="Hydrolase"/>
    <property type="match status" value="1"/>
</dbReference>
<dbReference type="InterPro" id="IPR023198">
    <property type="entry name" value="PGP-like_dom2"/>
</dbReference>
<name>A0ABP9FJP0_9SPHI</name>
<sequence>MQRNTYICGMTSISPENKGNAKTYQHIFFDLDHTIWDFDRNAEETLQELYVIHKLKDLGLPVADLFIETYTRNNHQLWADYHLGKINKQQLRETRFKKTFQDLGIDPDVVPQSFEDDYVQLCPTKTNLFPHAHETLQYLQSKYSLHLITNGFKEATELKTTGTNIAGYFNNIIISEIVGVNKPDKAIFEHAVTLAGCTKHSCLMVGDSIEADVRGALAYGMDAIYFNPHNAQKPADVPQQISSLKELVELL</sequence>
<dbReference type="SFLD" id="SFLDG01129">
    <property type="entry name" value="C1.5:_HAD__Beta-PGM__Phosphata"/>
    <property type="match status" value="1"/>
</dbReference>
<evidence type="ECO:0000313" key="2">
    <source>
        <dbReference type="Proteomes" id="UP001501436"/>
    </source>
</evidence>
<dbReference type="InterPro" id="IPR006439">
    <property type="entry name" value="HAD-SF_hydro_IA"/>
</dbReference>
<dbReference type="Gene3D" id="1.10.150.240">
    <property type="entry name" value="Putative phosphatase, domain 2"/>
    <property type="match status" value="1"/>
</dbReference>
<dbReference type="SFLD" id="SFLDS00003">
    <property type="entry name" value="Haloacid_Dehalogenase"/>
    <property type="match status" value="1"/>
</dbReference>
<organism evidence="1 2">
    <name type="scientific">Mucilaginibacter defluvii</name>
    <dbReference type="NCBI Taxonomy" id="1196019"/>
    <lineage>
        <taxon>Bacteria</taxon>
        <taxon>Pseudomonadati</taxon>
        <taxon>Bacteroidota</taxon>
        <taxon>Sphingobacteriia</taxon>
        <taxon>Sphingobacteriales</taxon>
        <taxon>Sphingobacteriaceae</taxon>
        <taxon>Mucilaginibacter</taxon>
    </lineage>
</organism>
<gene>
    <name evidence="1" type="ORF">GCM10023313_03430</name>
</gene>
<dbReference type="Proteomes" id="UP001501436">
    <property type="component" value="Unassembled WGS sequence"/>
</dbReference>
<dbReference type="EMBL" id="BAABJI010000001">
    <property type="protein sequence ID" value="GAA4904167.1"/>
    <property type="molecule type" value="Genomic_DNA"/>
</dbReference>
<dbReference type="InterPro" id="IPR011951">
    <property type="entry name" value="HAD-SF_hydro_IA_YjjG/PynA"/>
</dbReference>
<dbReference type="PANTHER" id="PTHR47478">
    <property type="match status" value="1"/>
</dbReference>
<dbReference type="Gene3D" id="3.40.50.1000">
    <property type="entry name" value="HAD superfamily/HAD-like"/>
    <property type="match status" value="1"/>
</dbReference>
<protein>
    <submittedName>
        <fullName evidence="1">YjjG family noncanonical pyrimidine nucleotidase</fullName>
    </submittedName>
</protein>
<dbReference type="InterPro" id="IPR023214">
    <property type="entry name" value="HAD_sf"/>
</dbReference>
<dbReference type="PANTHER" id="PTHR47478:SF1">
    <property type="entry name" value="PYRIMIDINE 5'-NUCLEOTIDASE YJJG"/>
    <property type="match status" value="1"/>
</dbReference>
<dbReference type="NCBIfam" id="TIGR02254">
    <property type="entry name" value="YjjG_YfnB"/>
    <property type="match status" value="1"/>
</dbReference>
<proteinExistence type="predicted"/>
<comment type="caution">
    <text evidence="1">The sequence shown here is derived from an EMBL/GenBank/DDBJ whole genome shotgun (WGS) entry which is preliminary data.</text>
</comment>
<dbReference type="NCBIfam" id="TIGR01549">
    <property type="entry name" value="HAD-SF-IA-v1"/>
    <property type="match status" value="1"/>
</dbReference>
<dbReference type="InterPro" id="IPR036412">
    <property type="entry name" value="HAD-like_sf"/>
</dbReference>
<reference evidence="2" key="1">
    <citation type="journal article" date="2019" name="Int. J. Syst. Evol. Microbiol.">
        <title>The Global Catalogue of Microorganisms (GCM) 10K type strain sequencing project: providing services to taxonomists for standard genome sequencing and annotation.</title>
        <authorList>
            <consortium name="The Broad Institute Genomics Platform"/>
            <consortium name="The Broad Institute Genome Sequencing Center for Infectious Disease"/>
            <person name="Wu L."/>
            <person name="Ma J."/>
        </authorList>
    </citation>
    <scope>NUCLEOTIDE SEQUENCE [LARGE SCALE GENOMIC DNA]</scope>
    <source>
        <strain evidence="2">JCM 18283</strain>
    </source>
</reference>
<dbReference type="SUPFAM" id="SSF56784">
    <property type="entry name" value="HAD-like"/>
    <property type="match status" value="1"/>
</dbReference>
<keyword evidence="2" id="KW-1185">Reference proteome</keyword>
<evidence type="ECO:0000313" key="1">
    <source>
        <dbReference type="EMBL" id="GAA4904167.1"/>
    </source>
</evidence>